<accession>A0A0S3PY37</accession>
<dbReference type="GO" id="GO:0047617">
    <property type="term" value="F:fatty acyl-CoA hydrolase activity"/>
    <property type="evidence" value="ECO:0007669"/>
    <property type="project" value="TreeGrafter"/>
</dbReference>
<dbReference type="EMBL" id="AP014946">
    <property type="protein sequence ID" value="BAT60834.1"/>
    <property type="molecule type" value="Genomic_DNA"/>
</dbReference>
<dbReference type="PANTHER" id="PTHR31793">
    <property type="entry name" value="4-HYDROXYBENZOYL-COA THIOESTERASE FAMILY MEMBER"/>
    <property type="match status" value="1"/>
</dbReference>
<protein>
    <submittedName>
        <fullName evidence="1">L-carnitine dehydrogenase</fullName>
        <ecNumber evidence="1">1.1.1.108</ecNumber>
    </submittedName>
</protein>
<dbReference type="AlphaFoldDB" id="A0A0S3PY37"/>
<dbReference type="Pfam" id="PF13279">
    <property type="entry name" value="4HBT_2"/>
    <property type="match status" value="1"/>
</dbReference>
<dbReference type="OrthoDB" id="7597365at2"/>
<organism evidence="1 2">
    <name type="scientific">Variibacter gotjawalensis</name>
    <dbReference type="NCBI Taxonomy" id="1333996"/>
    <lineage>
        <taxon>Bacteria</taxon>
        <taxon>Pseudomonadati</taxon>
        <taxon>Pseudomonadota</taxon>
        <taxon>Alphaproteobacteria</taxon>
        <taxon>Hyphomicrobiales</taxon>
        <taxon>Nitrobacteraceae</taxon>
        <taxon>Variibacter</taxon>
    </lineage>
</organism>
<evidence type="ECO:0000313" key="2">
    <source>
        <dbReference type="Proteomes" id="UP000236884"/>
    </source>
</evidence>
<dbReference type="InterPro" id="IPR050563">
    <property type="entry name" value="4-hydroxybenzoyl-CoA_TE"/>
</dbReference>
<keyword evidence="1" id="KW-0560">Oxidoreductase</keyword>
<name>A0A0S3PY37_9BRAD</name>
<gene>
    <name evidence="1" type="primary">lcdH_2</name>
    <name evidence="1" type="ORF">GJW-30_1_03384</name>
</gene>
<dbReference type="EC" id="1.1.1.108" evidence="1"/>
<dbReference type="InterPro" id="IPR029069">
    <property type="entry name" value="HotDog_dom_sf"/>
</dbReference>
<proteinExistence type="predicted"/>
<keyword evidence="2" id="KW-1185">Reference proteome</keyword>
<dbReference type="Proteomes" id="UP000236884">
    <property type="component" value="Chromosome"/>
</dbReference>
<reference evidence="1 2" key="1">
    <citation type="submission" date="2015-08" db="EMBL/GenBank/DDBJ databases">
        <title>Investigation of the bacterial diversity of lava forest soil.</title>
        <authorList>
            <person name="Lee J.S."/>
        </authorList>
    </citation>
    <scope>NUCLEOTIDE SEQUENCE [LARGE SCALE GENOMIC DNA]</scope>
    <source>
        <strain evidence="1 2">GJW-30</strain>
    </source>
</reference>
<dbReference type="PANTHER" id="PTHR31793:SF2">
    <property type="entry name" value="BLR1345 PROTEIN"/>
    <property type="match status" value="1"/>
</dbReference>
<dbReference type="RefSeq" id="WP_096357395.1">
    <property type="nucleotide sequence ID" value="NZ_AP014946.1"/>
</dbReference>
<dbReference type="CDD" id="cd00586">
    <property type="entry name" value="4HBT"/>
    <property type="match status" value="1"/>
</dbReference>
<dbReference type="GO" id="GO:0047728">
    <property type="term" value="F:carnitine 3-dehydrogenase activity"/>
    <property type="evidence" value="ECO:0007669"/>
    <property type="project" value="UniProtKB-EC"/>
</dbReference>
<evidence type="ECO:0000313" key="1">
    <source>
        <dbReference type="EMBL" id="BAT60834.1"/>
    </source>
</evidence>
<dbReference type="SUPFAM" id="SSF54637">
    <property type="entry name" value="Thioesterase/thiol ester dehydrase-isomerase"/>
    <property type="match status" value="1"/>
</dbReference>
<dbReference type="KEGG" id="vgo:GJW-30_1_03384"/>
<dbReference type="Gene3D" id="3.10.129.10">
    <property type="entry name" value="Hotdog Thioesterase"/>
    <property type="match status" value="1"/>
</dbReference>
<sequence length="134" mass="15197">MLSYKGTVYPWHCDHNGHMNVMWYVGKFDEGSFHVLNALGITPQFLRENNRGMAAVEQKIEYKRELFAGDIVEVNSRVVDIREKVIIFQHVMTNAANGVEAATTTLTVLHTDKTTRRAIAFPEFVREKAAALTT</sequence>